<evidence type="ECO:0000259" key="7">
    <source>
        <dbReference type="Pfam" id="PF02875"/>
    </source>
</evidence>
<dbReference type="SUPFAM" id="SSF53244">
    <property type="entry name" value="MurD-like peptide ligases, peptide-binding domain"/>
    <property type="match status" value="1"/>
</dbReference>
<comment type="similarity">
    <text evidence="1">Belongs to the folylpolyglutamate synthase family.</text>
</comment>
<dbReference type="GO" id="GO:0005524">
    <property type="term" value="F:ATP binding"/>
    <property type="evidence" value="ECO:0007669"/>
    <property type="project" value="UniProtKB-KW"/>
</dbReference>
<dbReference type="Gene3D" id="3.90.190.20">
    <property type="entry name" value="Mur ligase, C-terminal domain"/>
    <property type="match status" value="1"/>
</dbReference>
<dbReference type="GO" id="GO:0008841">
    <property type="term" value="F:dihydrofolate synthase activity"/>
    <property type="evidence" value="ECO:0007669"/>
    <property type="project" value="UniProtKB-EC"/>
</dbReference>
<organism evidence="8">
    <name type="scientific">bioreactor metagenome</name>
    <dbReference type="NCBI Taxonomy" id="1076179"/>
    <lineage>
        <taxon>unclassified sequences</taxon>
        <taxon>metagenomes</taxon>
        <taxon>ecological metagenomes</taxon>
    </lineage>
</organism>
<evidence type="ECO:0000256" key="6">
    <source>
        <dbReference type="ARBA" id="ARBA00022842"/>
    </source>
</evidence>
<proteinExistence type="inferred from homology"/>
<dbReference type="GO" id="GO:0046872">
    <property type="term" value="F:metal ion binding"/>
    <property type="evidence" value="ECO:0007669"/>
    <property type="project" value="UniProtKB-KW"/>
</dbReference>
<evidence type="ECO:0000256" key="2">
    <source>
        <dbReference type="ARBA" id="ARBA00022598"/>
    </source>
</evidence>
<gene>
    <name evidence="8" type="primary">folC_9</name>
    <name evidence="8" type="ORF">SDC9_129488</name>
</gene>
<dbReference type="EC" id="6.3.2.12" evidence="8"/>
<evidence type="ECO:0000256" key="3">
    <source>
        <dbReference type="ARBA" id="ARBA00022723"/>
    </source>
</evidence>
<protein>
    <submittedName>
        <fullName evidence="8">Dihydrofolate synthase/folylpolyglutamate synthase</fullName>
        <ecNumber evidence="8">6.3.2.12</ecNumber>
    </submittedName>
</protein>
<dbReference type="PANTHER" id="PTHR11136">
    <property type="entry name" value="FOLYLPOLYGLUTAMATE SYNTHASE-RELATED"/>
    <property type="match status" value="1"/>
</dbReference>
<dbReference type="Gene3D" id="3.40.1190.10">
    <property type="entry name" value="Mur-like, catalytic domain"/>
    <property type="match status" value="1"/>
</dbReference>
<evidence type="ECO:0000256" key="4">
    <source>
        <dbReference type="ARBA" id="ARBA00022741"/>
    </source>
</evidence>
<keyword evidence="5" id="KW-0067">ATP-binding</keyword>
<name>A0A645CZR4_9ZZZZ</name>
<dbReference type="AlphaFoldDB" id="A0A645CZR4"/>
<dbReference type="EMBL" id="VSSQ01031518">
    <property type="protein sequence ID" value="MPM82427.1"/>
    <property type="molecule type" value="Genomic_DNA"/>
</dbReference>
<accession>A0A645CZR4</accession>
<dbReference type="InterPro" id="IPR036615">
    <property type="entry name" value="Mur_ligase_C_dom_sf"/>
</dbReference>
<dbReference type="Pfam" id="PF02875">
    <property type="entry name" value="Mur_ligase_C"/>
    <property type="match status" value="1"/>
</dbReference>
<sequence>MGVPLRQPQARDIYLLRETMAENYINYGGYEVRLQLHGNHQAANCAVAIEAALALCDKGWDISDDAIIAGLEKAVLPARTEVLQTSPLILLDGGHNPDSAEALATLLKMTRTPPLTGVIGILADKNRDEVLKAWEGCFDQVYTVTPPHTPRALDADTLALEASQHFSRVEACSSLELALQKATARGKGFCVCGSFYLAGAARLLLTGQSGEAQGV</sequence>
<feature type="domain" description="Mur ligase C-terminal" evidence="7">
    <location>
        <begin position="79"/>
        <end position="184"/>
    </location>
</feature>
<keyword evidence="2 8" id="KW-0436">Ligase</keyword>
<keyword evidence="3" id="KW-0479">Metal-binding</keyword>
<dbReference type="GO" id="GO:0004326">
    <property type="term" value="F:tetrahydrofolylpolyglutamate synthase activity"/>
    <property type="evidence" value="ECO:0007669"/>
    <property type="project" value="InterPro"/>
</dbReference>
<dbReference type="GO" id="GO:0005737">
    <property type="term" value="C:cytoplasm"/>
    <property type="evidence" value="ECO:0007669"/>
    <property type="project" value="TreeGrafter"/>
</dbReference>
<keyword evidence="6" id="KW-0460">Magnesium</keyword>
<reference evidence="8" key="1">
    <citation type="submission" date="2019-08" db="EMBL/GenBank/DDBJ databases">
        <authorList>
            <person name="Kucharzyk K."/>
            <person name="Murdoch R.W."/>
            <person name="Higgins S."/>
            <person name="Loffler F."/>
        </authorList>
    </citation>
    <scope>NUCLEOTIDE SEQUENCE</scope>
</reference>
<evidence type="ECO:0000256" key="5">
    <source>
        <dbReference type="ARBA" id="ARBA00022840"/>
    </source>
</evidence>
<dbReference type="InterPro" id="IPR001645">
    <property type="entry name" value="Folylpolyglutamate_synth"/>
</dbReference>
<comment type="caution">
    <text evidence="8">The sequence shown here is derived from an EMBL/GenBank/DDBJ whole genome shotgun (WGS) entry which is preliminary data.</text>
</comment>
<dbReference type="InterPro" id="IPR036565">
    <property type="entry name" value="Mur-like_cat_sf"/>
</dbReference>
<dbReference type="PANTHER" id="PTHR11136:SF0">
    <property type="entry name" value="DIHYDROFOLATE SYNTHETASE-RELATED"/>
    <property type="match status" value="1"/>
</dbReference>
<evidence type="ECO:0000256" key="1">
    <source>
        <dbReference type="ARBA" id="ARBA00008276"/>
    </source>
</evidence>
<evidence type="ECO:0000313" key="8">
    <source>
        <dbReference type="EMBL" id="MPM82427.1"/>
    </source>
</evidence>
<keyword evidence="4" id="KW-0547">Nucleotide-binding</keyword>
<dbReference type="InterPro" id="IPR004101">
    <property type="entry name" value="Mur_ligase_C"/>
</dbReference>
<dbReference type="SUPFAM" id="SSF53623">
    <property type="entry name" value="MurD-like peptide ligases, catalytic domain"/>
    <property type="match status" value="1"/>
</dbReference>